<dbReference type="Pfam" id="PF08125">
    <property type="entry name" value="Mannitol_dh_C"/>
    <property type="match status" value="1"/>
</dbReference>
<evidence type="ECO:0000256" key="2">
    <source>
        <dbReference type="ARBA" id="ARBA00016219"/>
    </source>
</evidence>
<dbReference type="Pfam" id="PF01232">
    <property type="entry name" value="Mannitol_dh"/>
    <property type="match status" value="1"/>
</dbReference>
<dbReference type="InterPro" id="IPR008927">
    <property type="entry name" value="6-PGluconate_DH-like_C_sf"/>
</dbReference>
<dbReference type="EMBL" id="FZNO01000014">
    <property type="protein sequence ID" value="SNR60056.1"/>
    <property type="molecule type" value="Genomic_DNA"/>
</dbReference>
<dbReference type="InterPro" id="IPR000669">
    <property type="entry name" value="Mannitol_DH"/>
</dbReference>
<name>A0A238XM08_9ACTN</name>
<dbReference type="InterPro" id="IPR023027">
    <property type="entry name" value="Mannitol_DH_CS"/>
</dbReference>
<dbReference type="GO" id="GO:0019594">
    <property type="term" value="P:mannitol metabolic process"/>
    <property type="evidence" value="ECO:0007669"/>
    <property type="project" value="InterPro"/>
</dbReference>
<dbReference type="SUPFAM" id="SSF48179">
    <property type="entry name" value="6-phosphogluconate dehydrogenase C-terminal domain-like"/>
    <property type="match status" value="1"/>
</dbReference>
<keyword evidence="3" id="KW-0560">Oxidoreductase</keyword>
<dbReference type="PANTHER" id="PTHR43362:SF1">
    <property type="entry name" value="MANNITOL DEHYDROGENASE 2-RELATED"/>
    <property type="match status" value="1"/>
</dbReference>
<dbReference type="EC" id="1.1.1.17" evidence="1"/>
<protein>
    <recommendedName>
        <fullName evidence="2">Mannitol-1-phosphate 5-dehydrogenase</fullName>
        <ecNumber evidence="1">1.1.1.17</ecNumber>
    </recommendedName>
</protein>
<dbReference type="InterPro" id="IPR013131">
    <property type="entry name" value="Mannitol_DH_N"/>
</dbReference>
<dbReference type="SUPFAM" id="SSF51735">
    <property type="entry name" value="NAD(P)-binding Rossmann-fold domains"/>
    <property type="match status" value="1"/>
</dbReference>
<dbReference type="PRINTS" id="PR00084">
    <property type="entry name" value="MTLDHDRGNASE"/>
</dbReference>
<proteinExistence type="inferred from homology"/>
<comment type="catalytic activity">
    <reaction evidence="5">
        <text>D-mannitol 1-phosphate + NAD(+) = beta-D-fructose 6-phosphate + NADH + H(+)</text>
        <dbReference type="Rhea" id="RHEA:19661"/>
        <dbReference type="ChEBI" id="CHEBI:15378"/>
        <dbReference type="ChEBI" id="CHEBI:57540"/>
        <dbReference type="ChEBI" id="CHEBI:57634"/>
        <dbReference type="ChEBI" id="CHEBI:57945"/>
        <dbReference type="ChEBI" id="CHEBI:61381"/>
        <dbReference type="EC" id="1.1.1.17"/>
    </reaction>
</comment>
<dbReference type="InterPro" id="IPR036291">
    <property type="entry name" value="NAD(P)-bd_dom_sf"/>
</dbReference>
<feature type="domain" description="Mannitol dehydrogenase C-terminal" evidence="8">
    <location>
        <begin position="287"/>
        <end position="469"/>
    </location>
</feature>
<dbReference type="InterPro" id="IPR013328">
    <property type="entry name" value="6PGD_dom2"/>
</dbReference>
<keyword evidence="10" id="KW-1185">Reference proteome</keyword>
<evidence type="ECO:0000259" key="8">
    <source>
        <dbReference type="Pfam" id="PF08125"/>
    </source>
</evidence>
<dbReference type="RefSeq" id="WP_254920633.1">
    <property type="nucleotide sequence ID" value="NZ_FZNO01000014.1"/>
</dbReference>
<dbReference type="PANTHER" id="PTHR43362">
    <property type="entry name" value="MANNITOL DEHYDROGENASE DSF1-RELATED"/>
    <property type="match status" value="1"/>
</dbReference>
<gene>
    <name evidence="9" type="ORF">SAMN06272737_114124</name>
</gene>
<dbReference type="FunFam" id="3.40.50.720:FF:000129">
    <property type="entry name" value="D-mannonate oxidoreductase"/>
    <property type="match status" value="1"/>
</dbReference>
<evidence type="ECO:0000256" key="3">
    <source>
        <dbReference type="ARBA" id="ARBA00023002"/>
    </source>
</evidence>
<evidence type="ECO:0000256" key="6">
    <source>
        <dbReference type="ARBA" id="ARBA00061451"/>
    </source>
</evidence>
<evidence type="ECO:0000313" key="9">
    <source>
        <dbReference type="EMBL" id="SNR60056.1"/>
    </source>
</evidence>
<evidence type="ECO:0000313" key="10">
    <source>
        <dbReference type="Proteomes" id="UP000198403"/>
    </source>
</evidence>
<reference evidence="9 10" key="1">
    <citation type="submission" date="2017-06" db="EMBL/GenBank/DDBJ databases">
        <authorList>
            <person name="Kim H.J."/>
            <person name="Triplett B.A."/>
        </authorList>
    </citation>
    <scope>NUCLEOTIDE SEQUENCE [LARGE SCALE GENOMIC DNA]</scope>
    <source>
        <strain evidence="9 10">DSM 44272</strain>
    </source>
</reference>
<sequence length="513" mass="56032">MTLNADTLPTLAGTVAIPTYDRRRVRTGMVHIGVGGFHRAHQAMYLDRLMNAGLAHDWGICGVGVLPADRRVRDAFAAQDGLYTLVVKHPDGSLEPSIIGSIVEYLLAPDDPDAVVEKMAHPDTRIVSLTITERGYNTDPVTGVFDGDTPDVRADVRPDAVFRTTFGLVTEALARRRTRGLPPFTVLSCDNLPGNGDVARRAFTAFATLRGADLGAWVEREVSFPNGMVDRITPFTTADDVAMVRDHFGIEDAWPVMCEPFAQWVVEDRFPTGRPPWEEAGVQLVDDVTPYEAMKLRLLNGSHQAMAYFAGLAGYQHVHEACQDPLFIGFLRDYMDREVAPTLAAVPEVDLENYKRTLLDRFASAAVADTVARLCVQTSALIPKYVLPVLRAGLASGGEVHRAAAVVASWARFAEGWDDHGRPIPLVDRHAGRLRANASRLGEDPLAFVSDRDIFGDLVDDERFVTPYRRALTCLRERGARATLTELADLPDETDAAVAGPAAASDGRRGVLP</sequence>
<dbReference type="Proteomes" id="UP000198403">
    <property type="component" value="Unassembled WGS sequence"/>
</dbReference>
<comment type="similarity">
    <text evidence="6">Belongs to the mannitol dehydrogenase family. UxuB subfamily.</text>
</comment>
<dbReference type="PROSITE" id="PS00974">
    <property type="entry name" value="MANNITOL_DHGENASE"/>
    <property type="match status" value="1"/>
</dbReference>
<accession>A0A238XM08</accession>
<dbReference type="GO" id="GO:0008926">
    <property type="term" value="F:mannitol-1-phosphate 5-dehydrogenase activity"/>
    <property type="evidence" value="ECO:0007669"/>
    <property type="project" value="UniProtKB-EC"/>
</dbReference>
<organism evidence="9 10">
    <name type="scientific">Blastococcus mobilis</name>
    <dbReference type="NCBI Taxonomy" id="1938746"/>
    <lineage>
        <taxon>Bacteria</taxon>
        <taxon>Bacillati</taxon>
        <taxon>Actinomycetota</taxon>
        <taxon>Actinomycetes</taxon>
        <taxon>Geodermatophilales</taxon>
        <taxon>Geodermatophilaceae</taxon>
        <taxon>Blastococcus</taxon>
    </lineage>
</organism>
<dbReference type="InterPro" id="IPR050988">
    <property type="entry name" value="Mannitol_DH/Oxidoreductase"/>
</dbReference>
<feature type="domain" description="Mannitol dehydrogenase N-terminal" evidence="7">
    <location>
        <begin position="29"/>
        <end position="278"/>
    </location>
</feature>
<keyword evidence="4" id="KW-0520">NAD</keyword>
<dbReference type="AlphaFoldDB" id="A0A238XM08"/>
<dbReference type="Gene3D" id="1.10.1040.10">
    <property type="entry name" value="N-(1-d-carboxylethyl)-l-norvaline Dehydrogenase, domain 2"/>
    <property type="match status" value="1"/>
</dbReference>
<evidence type="ECO:0000256" key="4">
    <source>
        <dbReference type="ARBA" id="ARBA00023027"/>
    </source>
</evidence>
<evidence type="ECO:0000256" key="1">
    <source>
        <dbReference type="ARBA" id="ARBA00012939"/>
    </source>
</evidence>
<evidence type="ECO:0000259" key="7">
    <source>
        <dbReference type="Pfam" id="PF01232"/>
    </source>
</evidence>
<dbReference type="InterPro" id="IPR013118">
    <property type="entry name" value="Mannitol_DH_C"/>
</dbReference>
<dbReference type="Gene3D" id="3.40.50.720">
    <property type="entry name" value="NAD(P)-binding Rossmann-like Domain"/>
    <property type="match status" value="1"/>
</dbReference>
<evidence type="ECO:0000256" key="5">
    <source>
        <dbReference type="ARBA" id="ARBA00048615"/>
    </source>
</evidence>